<keyword evidence="3" id="KW-1185">Reference proteome</keyword>
<dbReference type="PANTHER" id="PTHR31874:SF10">
    <property type="entry name" value="PROTEIN CHLOROPLAST IMPORT APPARATUS 2"/>
    <property type="match status" value="1"/>
</dbReference>
<accession>A0A9D5BLY0</accession>
<evidence type="ECO:0000313" key="2">
    <source>
        <dbReference type="EMBL" id="KAI5445961.1"/>
    </source>
</evidence>
<reference evidence="2 3" key="1">
    <citation type="journal article" date="2022" name="Nat. Genet.">
        <title>Improved pea reference genome and pan-genome highlight genomic features and evolutionary characteristics.</title>
        <authorList>
            <person name="Yang T."/>
            <person name="Liu R."/>
            <person name="Luo Y."/>
            <person name="Hu S."/>
            <person name="Wang D."/>
            <person name="Wang C."/>
            <person name="Pandey M.K."/>
            <person name="Ge S."/>
            <person name="Xu Q."/>
            <person name="Li N."/>
            <person name="Li G."/>
            <person name="Huang Y."/>
            <person name="Saxena R.K."/>
            <person name="Ji Y."/>
            <person name="Li M."/>
            <person name="Yan X."/>
            <person name="He Y."/>
            <person name="Liu Y."/>
            <person name="Wang X."/>
            <person name="Xiang C."/>
            <person name="Varshney R.K."/>
            <person name="Ding H."/>
            <person name="Gao S."/>
            <person name="Zong X."/>
        </authorList>
    </citation>
    <scope>NUCLEOTIDE SEQUENCE [LARGE SCALE GENOMIC DNA]</scope>
    <source>
        <strain evidence="2 3">cv. Zhongwan 6</strain>
    </source>
</reference>
<dbReference type="Gramene" id="Psat1g144040.1">
    <property type="protein sequence ID" value="Psat1g144040.1.cds1"/>
    <property type="gene ID" value="Psat1g144040"/>
</dbReference>
<dbReference type="AlphaFoldDB" id="A0A9D5BLY0"/>
<feature type="compositionally biased region" description="Low complexity" evidence="1">
    <location>
        <begin position="24"/>
        <end position="38"/>
    </location>
</feature>
<dbReference type="PANTHER" id="PTHR31874">
    <property type="entry name" value="CCT MOTIF FAMILY PROTEIN, EXPRESSED"/>
    <property type="match status" value="1"/>
</dbReference>
<protein>
    <submittedName>
        <fullName evidence="2">Uncharacterized protein</fullName>
    </submittedName>
</protein>
<dbReference type="GO" id="GO:0005634">
    <property type="term" value="C:nucleus"/>
    <property type="evidence" value="ECO:0007669"/>
    <property type="project" value="TreeGrafter"/>
</dbReference>
<dbReference type="Proteomes" id="UP001058974">
    <property type="component" value="Chromosome 1"/>
</dbReference>
<gene>
    <name evidence="2" type="ORF">KIW84_013980</name>
</gene>
<dbReference type="EMBL" id="JAMSHJ010000001">
    <property type="protein sequence ID" value="KAI5445961.1"/>
    <property type="molecule type" value="Genomic_DNA"/>
</dbReference>
<dbReference type="Gramene" id="Psat01G0398000-T1">
    <property type="protein sequence ID" value="KAI5445961.1"/>
    <property type="gene ID" value="KIW84_013980"/>
</dbReference>
<dbReference type="InterPro" id="IPR052453">
    <property type="entry name" value="CONSTANS-like_ZF"/>
</dbReference>
<name>A0A9D5BLY0_PEA</name>
<dbReference type="Gramene" id="PSAT_LOCUS5038_t1">
    <property type="protein sequence ID" value="CAL5184561.1"/>
    <property type="gene ID" value="PSAT_LOCUS5038"/>
</dbReference>
<dbReference type="OrthoDB" id="1433079at2759"/>
<organism evidence="2 3">
    <name type="scientific">Pisum sativum</name>
    <name type="common">Garden pea</name>
    <name type="synonym">Lathyrus oleraceus</name>
    <dbReference type="NCBI Taxonomy" id="3888"/>
    <lineage>
        <taxon>Eukaryota</taxon>
        <taxon>Viridiplantae</taxon>
        <taxon>Streptophyta</taxon>
        <taxon>Embryophyta</taxon>
        <taxon>Tracheophyta</taxon>
        <taxon>Spermatophyta</taxon>
        <taxon>Magnoliopsida</taxon>
        <taxon>eudicotyledons</taxon>
        <taxon>Gunneridae</taxon>
        <taxon>Pentapetalae</taxon>
        <taxon>rosids</taxon>
        <taxon>fabids</taxon>
        <taxon>Fabales</taxon>
        <taxon>Fabaceae</taxon>
        <taxon>Papilionoideae</taxon>
        <taxon>50 kb inversion clade</taxon>
        <taxon>NPAAA clade</taxon>
        <taxon>Hologalegina</taxon>
        <taxon>IRL clade</taxon>
        <taxon>Fabeae</taxon>
        <taxon>Lathyrus</taxon>
    </lineage>
</organism>
<sequence>MSSSLSGGTNALNFNVVKSSSSTLTSLTSSSNSPSSTLAISEPSNNISQSAIRTKRPRTNRKRPNQKYNEAAELLSEAYPNLFRNLKKLQPPCKLTKPLITECYNNDFFEPLLLPFSDFDYANSFLIQSKSASQTEFFSVSEKQVSEEIVVNPGEVLECDSGEGFDCKSMLDDETEEGIDSIIGTRVEDSAGNSGGDREGGLCYGGERLNPWFGGYGRRFGVTSALRRVGGVNLMNFAMVDVLEISKMPVVASTVPATEKKKLRKKEIVERRNSSLALPLRLKLNYEDVRSLWSARGSPFSR</sequence>
<feature type="region of interest" description="Disordered" evidence="1">
    <location>
        <begin position="24"/>
        <end position="66"/>
    </location>
</feature>
<comment type="caution">
    <text evidence="2">The sequence shown here is derived from an EMBL/GenBank/DDBJ whole genome shotgun (WGS) entry which is preliminary data.</text>
</comment>
<evidence type="ECO:0000256" key="1">
    <source>
        <dbReference type="SAM" id="MobiDB-lite"/>
    </source>
</evidence>
<dbReference type="GO" id="GO:0006355">
    <property type="term" value="P:regulation of DNA-templated transcription"/>
    <property type="evidence" value="ECO:0007669"/>
    <property type="project" value="TreeGrafter"/>
</dbReference>
<feature type="compositionally biased region" description="Polar residues" evidence="1">
    <location>
        <begin position="42"/>
        <end position="52"/>
    </location>
</feature>
<feature type="compositionally biased region" description="Basic residues" evidence="1">
    <location>
        <begin position="53"/>
        <end position="65"/>
    </location>
</feature>
<evidence type="ECO:0000313" key="3">
    <source>
        <dbReference type="Proteomes" id="UP001058974"/>
    </source>
</evidence>
<proteinExistence type="predicted"/>